<organism evidence="1 2">
    <name type="scientific">Alligator mississippiensis</name>
    <name type="common">American alligator</name>
    <dbReference type="NCBI Taxonomy" id="8496"/>
    <lineage>
        <taxon>Eukaryota</taxon>
        <taxon>Metazoa</taxon>
        <taxon>Chordata</taxon>
        <taxon>Craniata</taxon>
        <taxon>Vertebrata</taxon>
        <taxon>Euteleostomi</taxon>
        <taxon>Archelosauria</taxon>
        <taxon>Archosauria</taxon>
        <taxon>Crocodylia</taxon>
        <taxon>Alligatoridae</taxon>
        <taxon>Alligatorinae</taxon>
        <taxon>Alligator</taxon>
    </lineage>
</organism>
<dbReference type="Proteomes" id="UP000050525">
    <property type="component" value="Unassembled WGS sequence"/>
</dbReference>
<evidence type="ECO:0000313" key="2">
    <source>
        <dbReference type="Proteomes" id="UP000050525"/>
    </source>
</evidence>
<keyword evidence="2" id="KW-1185">Reference proteome</keyword>
<comment type="caution">
    <text evidence="1">The sequence shown here is derived from an EMBL/GenBank/DDBJ whole genome shotgun (WGS) entry which is preliminary data.</text>
</comment>
<protein>
    <submittedName>
        <fullName evidence="1">Uncharacterized protein</fullName>
    </submittedName>
</protein>
<name>A0A151NRE6_ALLMI</name>
<dbReference type="AlphaFoldDB" id="A0A151NRE6"/>
<accession>A0A151NRE6</accession>
<evidence type="ECO:0000313" key="1">
    <source>
        <dbReference type="EMBL" id="KYO39406.1"/>
    </source>
</evidence>
<gene>
    <name evidence="1" type="ORF">Y1Q_0021062</name>
</gene>
<dbReference type="EMBL" id="AKHW03002195">
    <property type="protein sequence ID" value="KYO39406.1"/>
    <property type="molecule type" value="Genomic_DNA"/>
</dbReference>
<reference evidence="1 2" key="1">
    <citation type="journal article" date="2012" name="Genome Biol.">
        <title>Sequencing three crocodilian genomes to illuminate the evolution of archosaurs and amniotes.</title>
        <authorList>
            <person name="St John J.A."/>
            <person name="Braun E.L."/>
            <person name="Isberg S.R."/>
            <person name="Miles L.G."/>
            <person name="Chong A.Y."/>
            <person name="Gongora J."/>
            <person name="Dalzell P."/>
            <person name="Moran C."/>
            <person name="Bed'hom B."/>
            <person name="Abzhanov A."/>
            <person name="Burgess S.C."/>
            <person name="Cooksey A.M."/>
            <person name="Castoe T.A."/>
            <person name="Crawford N.G."/>
            <person name="Densmore L.D."/>
            <person name="Drew J.C."/>
            <person name="Edwards S.V."/>
            <person name="Faircloth B.C."/>
            <person name="Fujita M.K."/>
            <person name="Greenwold M.J."/>
            <person name="Hoffmann F.G."/>
            <person name="Howard J.M."/>
            <person name="Iguchi T."/>
            <person name="Janes D.E."/>
            <person name="Khan S.Y."/>
            <person name="Kohno S."/>
            <person name="de Koning A.J."/>
            <person name="Lance S.L."/>
            <person name="McCarthy F.M."/>
            <person name="McCormack J.E."/>
            <person name="Merchant M.E."/>
            <person name="Peterson D.G."/>
            <person name="Pollock D.D."/>
            <person name="Pourmand N."/>
            <person name="Raney B.J."/>
            <person name="Roessler K.A."/>
            <person name="Sanford J.R."/>
            <person name="Sawyer R.H."/>
            <person name="Schmidt C.J."/>
            <person name="Triplett E.W."/>
            <person name="Tuberville T.D."/>
            <person name="Venegas-Anaya M."/>
            <person name="Howard J.T."/>
            <person name="Jarvis E.D."/>
            <person name="Guillette L.J.Jr."/>
            <person name="Glenn T.C."/>
            <person name="Green R.E."/>
            <person name="Ray D.A."/>
        </authorList>
    </citation>
    <scope>NUCLEOTIDE SEQUENCE [LARGE SCALE GENOMIC DNA]</scope>
    <source>
        <strain evidence="1">KSC_2009_1</strain>
    </source>
</reference>
<proteinExistence type="predicted"/>
<sequence length="74" mass="7472">MVAVSGGAPADAVGVVSDHPQLAVSVVASGDRGLPEDTTGSVGGRVVHVCIKISGVQEDDRKLHTHSAKEGFLP</sequence>